<accession>A0ACC8X852</accession>
<dbReference type="Proteomes" id="UP000188605">
    <property type="component" value="Unassembled WGS sequence"/>
</dbReference>
<protein>
    <submittedName>
        <fullName evidence="1">Uncharacterized protein</fullName>
    </submittedName>
</protein>
<keyword evidence="2" id="KW-1185">Reference proteome</keyword>
<organism evidence="1 2">
    <name type="scientific">Candidatus Epulonipiscium fishelsonii</name>
    <dbReference type="NCBI Taxonomy" id="77094"/>
    <lineage>
        <taxon>Bacteria</taxon>
        <taxon>Bacillati</taxon>
        <taxon>Bacillota</taxon>
        <taxon>Clostridia</taxon>
        <taxon>Lachnospirales</taxon>
        <taxon>Lachnospiraceae</taxon>
        <taxon>Candidatus Epulonipiscium</taxon>
    </lineage>
</organism>
<name>A0ACC8X852_9FIRM</name>
<evidence type="ECO:0000313" key="1">
    <source>
        <dbReference type="EMBL" id="ONI38158.1"/>
    </source>
</evidence>
<gene>
    <name evidence="1" type="ORF">AN396_11340</name>
</gene>
<sequence>MARATTYKLNITVVNPGSGNKYYIDGVLQSYITLFPGCTYEWNQDDSSNSGHPLRFATQPDAANSSEYTTGVTTSGTPGSATAWTKIEVTGDTPYRLYYYCTNHSGMGNTITVDTLGTVTRGVQAGNYPSQTDRIIAIDMTTTGKAVDFSNLTSGRYACAGAGNKVFGYFAGGSPDGGSTKLNDINRITYSSYGNAVDDGDLTVARHYIQGTGNDTRAIFAGGNTGSASNVIDYKQFGTGGNATDFGDLTVARQEGVMYSSTTRGIYGGGNPGPSNVIDYITIASTGNATDFGDLTEARTGLAGSSSATRGVQGGGQPGSSQSNIIDYITISSTGNATDFGDLTQARDHLVMGISNKLICMFGGGKTPSDVNTIDRVDIATTGNAVDWGDLLENTGYNQSSTSNGHGGLS</sequence>
<proteinExistence type="predicted"/>
<comment type="caution">
    <text evidence="1">The sequence shown here is derived from an EMBL/GenBank/DDBJ whole genome shotgun (WGS) entry which is preliminary data.</text>
</comment>
<evidence type="ECO:0000313" key="2">
    <source>
        <dbReference type="Proteomes" id="UP000188605"/>
    </source>
</evidence>
<reference evidence="1" key="1">
    <citation type="submission" date="2016-08" db="EMBL/GenBank/DDBJ databases">
        <authorList>
            <person name="Ngugi D.K."/>
            <person name="Miyake S."/>
            <person name="Stingl U."/>
        </authorList>
    </citation>
    <scope>NUCLEOTIDE SEQUENCE</scope>
    <source>
        <strain evidence="1">SCG-B11WGA-EpuloA1</strain>
    </source>
</reference>
<dbReference type="EMBL" id="LJDB01000095">
    <property type="protein sequence ID" value="ONI38158.1"/>
    <property type="molecule type" value="Genomic_DNA"/>
</dbReference>